<dbReference type="OrthoDB" id="3222at2759"/>
<accession>A0A7R8ZM31</accession>
<evidence type="ECO:0000256" key="8">
    <source>
        <dbReference type="RuleBase" id="RU000477"/>
    </source>
</evidence>
<dbReference type="PRINTS" id="PR00783">
    <property type="entry name" value="MINTRINSICP"/>
</dbReference>
<evidence type="ECO:0000256" key="5">
    <source>
        <dbReference type="ARBA" id="ARBA00022989"/>
    </source>
</evidence>
<evidence type="ECO:0000256" key="3">
    <source>
        <dbReference type="ARBA" id="ARBA00022448"/>
    </source>
</evidence>
<comment type="subcellular location">
    <subcellularLocation>
        <location evidence="1">Membrane</location>
        <topology evidence="1">Multi-pass membrane protein</topology>
    </subcellularLocation>
</comment>
<keyword evidence="6" id="KW-0472">Membrane</keyword>
<keyword evidence="5" id="KW-1133">Transmembrane helix</keyword>
<comment type="function">
    <text evidence="7">Aquaglyceroporin that may modulate the water content and osmolytes during anhydrobiosis.</text>
</comment>
<dbReference type="InterPro" id="IPR000425">
    <property type="entry name" value="MIP"/>
</dbReference>
<dbReference type="GO" id="GO:0015250">
    <property type="term" value="F:water channel activity"/>
    <property type="evidence" value="ECO:0007669"/>
    <property type="project" value="TreeGrafter"/>
</dbReference>
<proteinExistence type="inferred from homology"/>
<evidence type="ECO:0000256" key="4">
    <source>
        <dbReference type="ARBA" id="ARBA00022692"/>
    </source>
</evidence>
<organism evidence="9">
    <name type="scientific">Cyprideis torosa</name>
    <dbReference type="NCBI Taxonomy" id="163714"/>
    <lineage>
        <taxon>Eukaryota</taxon>
        <taxon>Metazoa</taxon>
        <taxon>Ecdysozoa</taxon>
        <taxon>Arthropoda</taxon>
        <taxon>Crustacea</taxon>
        <taxon>Oligostraca</taxon>
        <taxon>Ostracoda</taxon>
        <taxon>Podocopa</taxon>
        <taxon>Podocopida</taxon>
        <taxon>Cytherocopina</taxon>
        <taxon>Cytheroidea</taxon>
        <taxon>Cytherideidae</taxon>
        <taxon>Cyprideis</taxon>
    </lineage>
</organism>
<evidence type="ECO:0000256" key="1">
    <source>
        <dbReference type="ARBA" id="ARBA00004141"/>
    </source>
</evidence>
<dbReference type="InterPro" id="IPR050363">
    <property type="entry name" value="MIP/Aquaporin"/>
</dbReference>
<evidence type="ECO:0000256" key="2">
    <source>
        <dbReference type="ARBA" id="ARBA00006175"/>
    </source>
</evidence>
<keyword evidence="4 8" id="KW-0812">Transmembrane</keyword>
<name>A0A7R8ZM31_9CRUS</name>
<dbReference type="SUPFAM" id="SSF81338">
    <property type="entry name" value="Aquaporin-like"/>
    <property type="match status" value="1"/>
</dbReference>
<evidence type="ECO:0000256" key="6">
    <source>
        <dbReference type="ARBA" id="ARBA00023136"/>
    </source>
</evidence>
<evidence type="ECO:0000256" key="7">
    <source>
        <dbReference type="ARBA" id="ARBA00045280"/>
    </source>
</evidence>
<dbReference type="AlphaFoldDB" id="A0A7R8ZM31"/>
<dbReference type="InterPro" id="IPR023271">
    <property type="entry name" value="Aquaporin-like"/>
</dbReference>
<gene>
    <name evidence="9" type="ORF">CTOB1V02_LOCUS3046</name>
</gene>
<reference evidence="9" key="1">
    <citation type="submission" date="2020-11" db="EMBL/GenBank/DDBJ databases">
        <authorList>
            <person name="Tran Van P."/>
        </authorList>
    </citation>
    <scope>NUCLEOTIDE SEQUENCE</scope>
</reference>
<dbReference type="PANTHER" id="PTHR43829">
    <property type="entry name" value="AQUAPORIN OR AQUAGLYCEROPORIN RELATED"/>
    <property type="match status" value="1"/>
</dbReference>
<dbReference type="Pfam" id="PF00230">
    <property type="entry name" value="MIP"/>
    <property type="match status" value="1"/>
</dbReference>
<dbReference type="Gene3D" id="1.20.1080.10">
    <property type="entry name" value="Glycerol uptake facilitator protein"/>
    <property type="match status" value="1"/>
</dbReference>
<dbReference type="PANTHER" id="PTHR43829:SF9">
    <property type="entry name" value="AQUAPORIN-9"/>
    <property type="match status" value="1"/>
</dbReference>
<evidence type="ECO:0000313" key="9">
    <source>
        <dbReference type="EMBL" id="CAD7225099.1"/>
    </source>
</evidence>
<keyword evidence="3 8" id="KW-0813">Transport</keyword>
<sequence>MPKMAAETMNLTTGLPISNRKKIPFSTSNPSDNMGLMNKIQSALNWREFVAEFWGTLFLVMLGNGSVATMTLGEAPNYPQVYIPLTYGLSVALGILVSMNTSGGHINPAVTTSLAVSGKFPWKKVPVYFLAQMLGAFCASPLTYMTFFVEVFEGGHCPIDSGVFTQPSRVVAPITCLTAVLTASMATLMSTGSKPNAISIAMENDPAEEDLEPPLDFPSQGTGSFKALQNGFGQCLYQFLNTLSSLQISLSTSP</sequence>
<protein>
    <submittedName>
        <fullName evidence="9">Uncharacterized protein</fullName>
    </submittedName>
</protein>
<dbReference type="EMBL" id="OB660500">
    <property type="protein sequence ID" value="CAD7225099.1"/>
    <property type="molecule type" value="Genomic_DNA"/>
</dbReference>
<dbReference type="GO" id="GO:0005886">
    <property type="term" value="C:plasma membrane"/>
    <property type="evidence" value="ECO:0007669"/>
    <property type="project" value="TreeGrafter"/>
</dbReference>
<dbReference type="GO" id="GO:0015254">
    <property type="term" value="F:glycerol channel activity"/>
    <property type="evidence" value="ECO:0007669"/>
    <property type="project" value="TreeGrafter"/>
</dbReference>
<comment type="similarity">
    <text evidence="2 8">Belongs to the MIP/aquaporin (TC 1.A.8) family.</text>
</comment>